<accession>A0ABM5MTB3</accession>
<dbReference type="EMBL" id="CP003304">
    <property type="protein sequence ID" value="AFB20741.1"/>
    <property type="molecule type" value="Genomic_DNA"/>
</dbReference>
<evidence type="ECO:0000313" key="2">
    <source>
        <dbReference type="Proteomes" id="UP000007878"/>
    </source>
</evidence>
<name>A0ABM5MTB3_RICCA</name>
<gene>
    <name evidence="1" type="ORF">RCA_00820</name>
</gene>
<organism evidence="1 2">
    <name type="scientific">Rickettsia canadensis str. CA410</name>
    <dbReference type="NCBI Taxonomy" id="1105107"/>
    <lineage>
        <taxon>Bacteria</taxon>
        <taxon>Pseudomonadati</taxon>
        <taxon>Pseudomonadota</taxon>
        <taxon>Alphaproteobacteria</taxon>
        <taxon>Rickettsiales</taxon>
        <taxon>Rickettsiaceae</taxon>
        <taxon>Rickettsieae</taxon>
        <taxon>Rickettsia</taxon>
        <taxon>belli group</taxon>
    </lineage>
</organism>
<evidence type="ECO:0000313" key="1">
    <source>
        <dbReference type="EMBL" id="AFB20741.1"/>
    </source>
</evidence>
<sequence>MLDNMIFGIARFIRGAADTASNIVEANINIISTTLSTIIDNEDIVNNPTIIEQLDDNWVVVSLGDESSSVTKS</sequence>
<proteinExistence type="predicted"/>
<protein>
    <submittedName>
        <fullName evidence="1">Uncharacterized protein</fullName>
    </submittedName>
</protein>
<reference evidence="2" key="1">
    <citation type="submission" date="2012-02" db="EMBL/GenBank/DDBJ databases">
        <title>Complete genome sequence of Rickettsia parkeri strain Portsmouth.</title>
        <authorList>
            <person name="Johnson S.L."/>
            <person name="Munk A.C."/>
            <person name="Han S."/>
            <person name="Bruce D.C."/>
            <person name="Dasch G.A."/>
        </authorList>
    </citation>
    <scope>NUCLEOTIDE SEQUENCE [LARGE SCALE GENOMIC DNA]</scope>
    <source>
        <strain evidence="2">CA410</strain>
    </source>
</reference>
<dbReference type="Proteomes" id="UP000007878">
    <property type="component" value="Chromosome"/>
</dbReference>
<keyword evidence="2" id="KW-1185">Reference proteome</keyword>